<dbReference type="Pfam" id="PF18557">
    <property type="entry name" value="NepR"/>
    <property type="match status" value="1"/>
</dbReference>
<evidence type="ECO:0000256" key="1">
    <source>
        <dbReference type="SAM" id="MobiDB-lite"/>
    </source>
</evidence>
<evidence type="ECO:0000313" key="3">
    <source>
        <dbReference type="EMBL" id="HEB44583.1"/>
    </source>
</evidence>
<feature type="region of interest" description="Disordered" evidence="1">
    <location>
        <begin position="1"/>
        <end position="21"/>
    </location>
</feature>
<proteinExistence type="predicted"/>
<sequence length="65" mass="7089">MAEGPPDGNKSKKPSEAKRQNANALIASKLRGYYDSIVDEGTPSQFLDLLEKLHDAEAEAKSKKT</sequence>
<name>A0A7C1SZB1_9HYPH</name>
<reference evidence="3" key="1">
    <citation type="journal article" date="2020" name="mSystems">
        <title>Genome- and Community-Level Interaction Insights into Carbon Utilization and Element Cycling Functions of Hydrothermarchaeota in Hydrothermal Sediment.</title>
        <authorList>
            <person name="Zhou Z."/>
            <person name="Liu Y."/>
            <person name="Xu W."/>
            <person name="Pan J."/>
            <person name="Luo Z.H."/>
            <person name="Li M."/>
        </authorList>
    </citation>
    <scope>NUCLEOTIDE SEQUENCE [LARGE SCALE GENOMIC DNA]</scope>
    <source>
        <strain evidence="3">SpSt-243</strain>
    </source>
</reference>
<feature type="domain" description="Anti-sigma factor NepR" evidence="2">
    <location>
        <begin position="24"/>
        <end position="57"/>
    </location>
</feature>
<feature type="compositionally biased region" description="Basic and acidic residues" evidence="1">
    <location>
        <begin position="9"/>
        <end position="19"/>
    </location>
</feature>
<gene>
    <name evidence="3" type="ORF">ENP70_13015</name>
</gene>
<evidence type="ECO:0000259" key="2">
    <source>
        <dbReference type="Pfam" id="PF18557"/>
    </source>
</evidence>
<dbReference type="AlphaFoldDB" id="A0A7C1SZB1"/>
<organism evidence="3">
    <name type="scientific">Agrobacterium albertimagni</name>
    <dbReference type="NCBI Taxonomy" id="147266"/>
    <lineage>
        <taxon>Bacteria</taxon>
        <taxon>Pseudomonadati</taxon>
        <taxon>Pseudomonadota</taxon>
        <taxon>Alphaproteobacteria</taxon>
        <taxon>Hyphomicrobiales</taxon>
        <taxon>Rhizobiaceae</taxon>
        <taxon>Rhizobium/Agrobacterium group</taxon>
        <taxon>Agrobacterium</taxon>
    </lineage>
</organism>
<accession>A0A7C1SZB1</accession>
<comment type="caution">
    <text evidence="3">The sequence shown here is derived from an EMBL/GenBank/DDBJ whole genome shotgun (WGS) entry which is preliminary data.</text>
</comment>
<dbReference type="InterPro" id="IPR041649">
    <property type="entry name" value="NepR"/>
</dbReference>
<protein>
    <recommendedName>
        <fullName evidence="2">Anti-sigma factor NepR domain-containing protein</fullName>
    </recommendedName>
</protein>
<dbReference type="EMBL" id="DSKI01000668">
    <property type="protein sequence ID" value="HEB44583.1"/>
    <property type="molecule type" value="Genomic_DNA"/>
</dbReference>